<dbReference type="Proteomes" id="UP000481153">
    <property type="component" value="Unassembled WGS sequence"/>
</dbReference>
<gene>
    <name evidence="2" type="ORF">Ae201684_001473</name>
</gene>
<proteinExistence type="predicted"/>
<dbReference type="AlphaFoldDB" id="A0A6G0XT70"/>
<name>A0A6G0XT70_9STRA</name>
<dbReference type="EMBL" id="VJMJ01000012">
    <property type="protein sequence ID" value="KAF0743827.1"/>
    <property type="molecule type" value="Genomic_DNA"/>
</dbReference>
<protein>
    <submittedName>
        <fullName evidence="2">Uncharacterized protein</fullName>
    </submittedName>
</protein>
<evidence type="ECO:0000313" key="3">
    <source>
        <dbReference type="Proteomes" id="UP000481153"/>
    </source>
</evidence>
<organism evidence="2 3">
    <name type="scientific">Aphanomyces euteiches</name>
    <dbReference type="NCBI Taxonomy" id="100861"/>
    <lineage>
        <taxon>Eukaryota</taxon>
        <taxon>Sar</taxon>
        <taxon>Stramenopiles</taxon>
        <taxon>Oomycota</taxon>
        <taxon>Saprolegniomycetes</taxon>
        <taxon>Saprolegniales</taxon>
        <taxon>Verrucalvaceae</taxon>
        <taxon>Aphanomyces</taxon>
    </lineage>
</organism>
<feature type="region of interest" description="Disordered" evidence="1">
    <location>
        <begin position="192"/>
        <end position="220"/>
    </location>
</feature>
<accession>A0A6G0XT70</accession>
<sequence>MTTPIAGIADLQERLAKLAPNLPPQPMPKIAFNKGKHGVKTSSALRGQELLQALCVTDEQREHVGELVAKYNPNDLEMALVGAFDDKTKKYDLKKALFLNEKQLLVHNFVELMELQLEDDESATESLELLLTENGHNTDDVHIAEECLSVAYALQTLLRAFPHIPLSIHGKDVVIDEDTDITNVFGPLLIPKQAKKKQQKPSGTQQQKSQPASTKRKNRS</sequence>
<dbReference type="VEuPathDB" id="FungiDB:AeMF1_002712"/>
<feature type="compositionally biased region" description="Polar residues" evidence="1">
    <location>
        <begin position="201"/>
        <end position="213"/>
    </location>
</feature>
<evidence type="ECO:0000313" key="2">
    <source>
        <dbReference type="EMBL" id="KAF0743827.1"/>
    </source>
</evidence>
<keyword evidence="3" id="KW-1185">Reference proteome</keyword>
<reference evidence="2 3" key="1">
    <citation type="submission" date="2019-07" db="EMBL/GenBank/DDBJ databases">
        <title>Genomics analysis of Aphanomyces spp. identifies a new class of oomycete effector associated with host adaptation.</title>
        <authorList>
            <person name="Gaulin E."/>
        </authorList>
    </citation>
    <scope>NUCLEOTIDE SEQUENCE [LARGE SCALE GENOMIC DNA]</scope>
    <source>
        <strain evidence="2 3">ATCC 201684</strain>
    </source>
</reference>
<comment type="caution">
    <text evidence="2">The sequence shown here is derived from an EMBL/GenBank/DDBJ whole genome shotgun (WGS) entry which is preliminary data.</text>
</comment>
<dbReference type="OrthoDB" id="70013at2759"/>
<evidence type="ECO:0000256" key="1">
    <source>
        <dbReference type="SAM" id="MobiDB-lite"/>
    </source>
</evidence>